<dbReference type="FunFam" id="1.10.10.60:FF:000016">
    <property type="entry name" value="Transcriptional activator Myb isoform A"/>
    <property type="match status" value="1"/>
</dbReference>
<dbReference type="CDD" id="cd00167">
    <property type="entry name" value="SANT"/>
    <property type="match status" value="3"/>
</dbReference>
<name>A0ABC8VLT8_9POAL</name>
<evidence type="ECO:0000256" key="6">
    <source>
        <dbReference type="ARBA" id="ARBA00023242"/>
    </source>
</evidence>
<feature type="domain" description="HTH myb-type" evidence="10">
    <location>
        <begin position="151"/>
        <end position="201"/>
    </location>
</feature>
<dbReference type="FunFam" id="1.10.10.60:FF:000324">
    <property type="entry name" value="Transcription factor MYB3R-2"/>
    <property type="match status" value="1"/>
</dbReference>
<dbReference type="InterPro" id="IPR017930">
    <property type="entry name" value="Myb_dom"/>
</dbReference>
<dbReference type="EMBL" id="OZ075120">
    <property type="protein sequence ID" value="CAL4893417.1"/>
    <property type="molecule type" value="Genomic_DNA"/>
</dbReference>
<protein>
    <submittedName>
        <fullName evidence="11">Uncharacterized protein</fullName>
    </submittedName>
</protein>
<feature type="compositionally biased region" description="Polar residues" evidence="8">
    <location>
        <begin position="1"/>
        <end position="12"/>
    </location>
</feature>
<feature type="coiled-coil region" evidence="7">
    <location>
        <begin position="714"/>
        <end position="741"/>
    </location>
</feature>
<evidence type="ECO:0000256" key="4">
    <source>
        <dbReference type="ARBA" id="ARBA00023125"/>
    </source>
</evidence>
<keyword evidence="12" id="KW-1185">Reference proteome</keyword>
<keyword evidence="6" id="KW-0539">Nucleus</keyword>
<dbReference type="GO" id="GO:0005634">
    <property type="term" value="C:nucleus"/>
    <property type="evidence" value="ECO:0007669"/>
    <property type="project" value="UniProtKB-SubCell"/>
</dbReference>
<keyword evidence="3" id="KW-0805">Transcription regulation</keyword>
<keyword evidence="5" id="KW-0804">Transcription</keyword>
<feature type="domain" description="HTH myb-type" evidence="10">
    <location>
        <begin position="48"/>
        <end position="94"/>
    </location>
</feature>
<keyword evidence="4" id="KW-0238">DNA-binding</keyword>
<keyword evidence="7" id="KW-0175">Coiled coil</keyword>
<dbReference type="FunFam" id="1.10.10.60:FF:000010">
    <property type="entry name" value="Transcriptional activator Myb isoform A"/>
    <property type="match status" value="1"/>
</dbReference>
<evidence type="ECO:0000313" key="11">
    <source>
        <dbReference type="EMBL" id="CAL4893417.1"/>
    </source>
</evidence>
<evidence type="ECO:0000259" key="9">
    <source>
        <dbReference type="PROSITE" id="PS50090"/>
    </source>
</evidence>
<dbReference type="GO" id="GO:0006355">
    <property type="term" value="P:regulation of DNA-templated transcription"/>
    <property type="evidence" value="ECO:0007669"/>
    <property type="project" value="UniProtKB-ARBA"/>
</dbReference>
<feature type="domain" description="HTH myb-type" evidence="10">
    <location>
        <begin position="95"/>
        <end position="150"/>
    </location>
</feature>
<feature type="domain" description="Myb-like" evidence="9">
    <location>
        <begin position="147"/>
        <end position="197"/>
    </location>
</feature>
<dbReference type="PROSITE" id="PS51294">
    <property type="entry name" value="HTH_MYB"/>
    <property type="match status" value="3"/>
</dbReference>
<dbReference type="SMART" id="SM00717">
    <property type="entry name" value="SANT"/>
    <property type="match status" value="3"/>
</dbReference>
<dbReference type="PANTHER" id="PTHR45614:SF123">
    <property type="entry name" value="MYB DNA-BINDING DOMAIN SUPERFAMILY PROTEIN-RELATED"/>
    <property type="match status" value="1"/>
</dbReference>
<accession>A0ABC8VLT8</accession>
<dbReference type="GO" id="GO:0003677">
    <property type="term" value="F:DNA binding"/>
    <property type="evidence" value="ECO:0007669"/>
    <property type="project" value="UniProtKB-KW"/>
</dbReference>
<reference evidence="11" key="1">
    <citation type="submission" date="2024-10" db="EMBL/GenBank/DDBJ databases">
        <authorList>
            <person name="Ryan C."/>
        </authorList>
    </citation>
    <scope>NUCLEOTIDE SEQUENCE [LARGE SCALE GENOMIC DNA]</scope>
</reference>
<evidence type="ECO:0000256" key="7">
    <source>
        <dbReference type="SAM" id="Coils"/>
    </source>
</evidence>
<organism evidence="11 12">
    <name type="scientific">Urochloa decumbens</name>
    <dbReference type="NCBI Taxonomy" id="240449"/>
    <lineage>
        <taxon>Eukaryota</taxon>
        <taxon>Viridiplantae</taxon>
        <taxon>Streptophyta</taxon>
        <taxon>Embryophyta</taxon>
        <taxon>Tracheophyta</taxon>
        <taxon>Spermatophyta</taxon>
        <taxon>Magnoliopsida</taxon>
        <taxon>Liliopsida</taxon>
        <taxon>Poales</taxon>
        <taxon>Poaceae</taxon>
        <taxon>PACMAD clade</taxon>
        <taxon>Panicoideae</taxon>
        <taxon>Panicodae</taxon>
        <taxon>Paniceae</taxon>
        <taxon>Melinidinae</taxon>
        <taxon>Urochloa</taxon>
    </lineage>
</organism>
<feature type="region of interest" description="Disordered" evidence="8">
    <location>
        <begin position="654"/>
        <end position="695"/>
    </location>
</feature>
<dbReference type="Proteomes" id="UP001497457">
    <property type="component" value="Chromosome 10rd"/>
</dbReference>
<feature type="region of interest" description="Disordered" evidence="8">
    <location>
        <begin position="510"/>
        <end position="542"/>
    </location>
</feature>
<dbReference type="InterPro" id="IPR009057">
    <property type="entry name" value="Homeodomain-like_sf"/>
</dbReference>
<evidence type="ECO:0000256" key="8">
    <source>
        <dbReference type="SAM" id="MobiDB-lite"/>
    </source>
</evidence>
<dbReference type="InterPro" id="IPR001005">
    <property type="entry name" value="SANT/Myb"/>
</dbReference>
<dbReference type="SUPFAM" id="SSF46689">
    <property type="entry name" value="Homeodomain-like"/>
    <property type="match status" value="2"/>
</dbReference>
<feature type="domain" description="Myb-like" evidence="9">
    <location>
        <begin position="43"/>
        <end position="94"/>
    </location>
</feature>
<evidence type="ECO:0000256" key="3">
    <source>
        <dbReference type="ARBA" id="ARBA00023015"/>
    </source>
</evidence>
<feature type="region of interest" description="Disordered" evidence="8">
    <location>
        <begin position="1"/>
        <end position="54"/>
    </location>
</feature>
<evidence type="ECO:0000259" key="10">
    <source>
        <dbReference type="PROSITE" id="PS51294"/>
    </source>
</evidence>
<dbReference type="AlphaFoldDB" id="A0ABC8VLT8"/>
<dbReference type="PANTHER" id="PTHR45614">
    <property type="entry name" value="MYB PROTEIN-RELATED"/>
    <property type="match status" value="1"/>
</dbReference>
<dbReference type="InterPro" id="IPR050560">
    <property type="entry name" value="MYB_TF"/>
</dbReference>
<evidence type="ECO:0000313" key="12">
    <source>
        <dbReference type="Proteomes" id="UP001497457"/>
    </source>
</evidence>
<feature type="compositionally biased region" description="Polar residues" evidence="8">
    <location>
        <begin position="510"/>
        <end position="522"/>
    </location>
</feature>
<evidence type="ECO:0000256" key="5">
    <source>
        <dbReference type="ARBA" id="ARBA00023163"/>
    </source>
</evidence>
<keyword evidence="2" id="KW-0677">Repeat</keyword>
<feature type="domain" description="Myb-like" evidence="9">
    <location>
        <begin position="95"/>
        <end position="146"/>
    </location>
</feature>
<dbReference type="PROSITE" id="PS50090">
    <property type="entry name" value="MYB_LIKE"/>
    <property type="match status" value="3"/>
</dbReference>
<comment type="subcellular location">
    <subcellularLocation>
        <location evidence="1">Nucleus</location>
    </subcellularLocation>
</comment>
<dbReference type="Pfam" id="PF13921">
    <property type="entry name" value="Myb_DNA-bind_6"/>
    <property type="match status" value="1"/>
</dbReference>
<sequence length="955" mass="105340">MTSEKQMTSKGTEASAPAVPAGGGVSREPQKGRLPNGRTTGPARRSSKGNWTAEEDDILRKAVETHKGKNWKKIAECFPGRTDVQCLHRWQKVLNPELIKGPWSKEEDEIIIQMVKKLGPKKWSTIAQALPGRIGKQCRERWHNHLNPGINKDAWTQEEEIKLIHAHQTYGNKWAELTKFLPGRTDNAIKNHWHSSVKKKVDSYRASGLLAQFQGLTPVEYTAGGLNVDSSSVMTNHISEDSGFNVFGEMDDSTELSQSSLAKVSCSQEELTDGGLGSHFNVHESLCQDGFTNANNVASALPEMHHQLSTSDMDQDKQLQEEFSQGMDLDKHLQQEFSQGTDLHLDIDEVPNNFVITDSQASNEVAGQFQDTQIRHSSENDGGSLVPCAVTPCLPILPSVSGCEHDINLMCEVGIENENCFQSEQWQNISIQLGAYSSEETSNFSAPLCPLRTSEHATMMGDPLYYQSSVTSLQPSFISSDGASNVSDVKFETSHCPVSFQDLEITTCHNASGDPDQNSYISSDDDRNRTSERMDSITESEKKQLVDLEQSCLEPTAYSGKEASLSHGDNVSREKEDSGALCYEPPCFPSFEVPFVSCKLVTSSDLPEYSPLGIRELMRSSLNFPTPVRLWGSPTRDGSPDAVLKNAAKSFMGTPSIMKKRQRDLSSPSPDLRNEKNSNIEQDCGRSGMSSTRTGKSCMVVPDGFVDLFSPTERTAFQKKLKLSEENKENLNQITDQGENEDAKHYAGILTESSVDNHNTPKHGPNYEGQRLNAGAKALSNSEDIMFSRSKPSELVGKSAACISADYEYVNILADTPGIKRGLESPSAWKSPLFTPFQDAYFMSPPSRAFDALGLVKQINEQSAAALEEAHEVLASGSPWKRNSKENFDKENIENTAWKNGLMTSKPPSKLMAEGRVLDFNECSTPVRKKDDKKINISLGGLASSPSSYLRMNVR</sequence>
<evidence type="ECO:0000256" key="2">
    <source>
        <dbReference type="ARBA" id="ARBA00022737"/>
    </source>
</evidence>
<dbReference type="Gene3D" id="1.10.10.60">
    <property type="entry name" value="Homeodomain-like"/>
    <property type="match status" value="3"/>
</dbReference>
<dbReference type="Pfam" id="PF00249">
    <property type="entry name" value="Myb_DNA-binding"/>
    <property type="match status" value="1"/>
</dbReference>
<evidence type="ECO:0000256" key="1">
    <source>
        <dbReference type="ARBA" id="ARBA00004123"/>
    </source>
</evidence>
<gene>
    <name evidence="11" type="ORF">URODEC1_LOCUS4766</name>
</gene>
<proteinExistence type="predicted"/>
<feature type="compositionally biased region" description="Basic and acidic residues" evidence="8">
    <location>
        <begin position="524"/>
        <end position="542"/>
    </location>
</feature>